<dbReference type="NCBIfam" id="NF000824">
    <property type="entry name" value="PRK00066.1"/>
    <property type="match status" value="1"/>
</dbReference>
<dbReference type="NCBIfam" id="TIGR01771">
    <property type="entry name" value="L-LDH-NAD"/>
    <property type="match status" value="1"/>
</dbReference>
<dbReference type="InterPro" id="IPR036291">
    <property type="entry name" value="NAD(P)-bd_dom_sf"/>
</dbReference>
<dbReference type="GO" id="GO:0006089">
    <property type="term" value="P:lactate metabolic process"/>
    <property type="evidence" value="ECO:0007669"/>
    <property type="project" value="TreeGrafter"/>
</dbReference>
<dbReference type="SUPFAM" id="SSF56327">
    <property type="entry name" value="LDH C-terminal domain-like"/>
    <property type="match status" value="1"/>
</dbReference>
<dbReference type="PANTHER" id="PTHR43128:SF16">
    <property type="entry name" value="L-LACTATE DEHYDROGENASE"/>
    <property type="match status" value="1"/>
</dbReference>
<feature type="binding site" evidence="10">
    <location>
        <position position="62"/>
    </location>
    <ligand>
        <name>NAD(+)</name>
        <dbReference type="ChEBI" id="CHEBI:57540"/>
    </ligand>
</feature>
<dbReference type="PANTHER" id="PTHR43128">
    <property type="entry name" value="L-2-HYDROXYCARBOXYLATE DEHYDROGENASE (NAD(P)(+))"/>
    <property type="match status" value="1"/>
</dbReference>
<dbReference type="PROSITE" id="PS00064">
    <property type="entry name" value="L_LDH"/>
    <property type="match status" value="1"/>
</dbReference>
<dbReference type="InterPro" id="IPR001557">
    <property type="entry name" value="L-lactate/malate_DH"/>
</dbReference>
<dbReference type="HAMAP" id="MF_00488">
    <property type="entry name" value="Lactate_dehydrog"/>
    <property type="match status" value="1"/>
</dbReference>
<evidence type="ECO:0000313" key="15">
    <source>
        <dbReference type="EMBL" id="CEP77387.1"/>
    </source>
</evidence>
<gene>
    <name evidence="10 15" type="primary">ldh</name>
    <name evidence="15" type="ORF">DTL3_0053</name>
</gene>
<dbReference type="NCBIfam" id="NF004863">
    <property type="entry name" value="PRK06223.1"/>
    <property type="match status" value="1"/>
</dbReference>
<evidence type="ECO:0000256" key="9">
    <source>
        <dbReference type="ARBA" id="ARBA00049258"/>
    </source>
</evidence>
<dbReference type="InterPro" id="IPR015955">
    <property type="entry name" value="Lactate_DH/Glyco_Ohase_4_C"/>
</dbReference>
<evidence type="ECO:0000256" key="2">
    <source>
        <dbReference type="ARBA" id="ARBA00006054"/>
    </source>
</evidence>
<feature type="binding site" evidence="10">
    <location>
        <position position="228"/>
    </location>
    <ligand>
        <name>substrate</name>
    </ligand>
</feature>
<evidence type="ECO:0000256" key="4">
    <source>
        <dbReference type="ARBA" id="ARBA00012967"/>
    </source>
</evidence>
<comment type="similarity">
    <text evidence="2 10">Belongs to the LDH/MDH superfamily. LDH family.</text>
</comment>
<dbReference type="EMBL" id="LN824141">
    <property type="protein sequence ID" value="CEP77387.1"/>
    <property type="molecule type" value="Genomic_DNA"/>
</dbReference>
<dbReference type="Pfam" id="PF02866">
    <property type="entry name" value="Ldh_1_C"/>
    <property type="match status" value="1"/>
</dbReference>
<feature type="binding site" evidence="10">
    <location>
        <position position="165"/>
    </location>
    <ligand>
        <name>beta-D-fructose 1,6-bisphosphate</name>
        <dbReference type="ChEBI" id="CHEBI:32966"/>
        <note>allosteric activator</note>
    </ligand>
</feature>
<dbReference type="AlphaFoldDB" id="A0A0C7NN91"/>
<dbReference type="SUPFAM" id="SSF51735">
    <property type="entry name" value="NAD(P)-binding Rossmann-fold domains"/>
    <property type="match status" value="1"/>
</dbReference>
<feature type="binding site" evidence="10">
    <location>
        <position position="79"/>
    </location>
    <ligand>
        <name>substrate</name>
    </ligand>
</feature>
<evidence type="ECO:0000256" key="6">
    <source>
        <dbReference type="ARBA" id="ARBA00022533"/>
    </source>
</evidence>
<keyword evidence="10" id="KW-0963">Cytoplasm</keyword>
<dbReference type="OrthoDB" id="9802969at2"/>
<dbReference type="HOGENOM" id="CLU_045401_1_1_0"/>
<evidence type="ECO:0000256" key="3">
    <source>
        <dbReference type="ARBA" id="ARBA00011881"/>
    </source>
</evidence>
<comment type="pathway">
    <text evidence="1 10">Fermentation; pyruvate fermentation to lactate; (S)-lactate from pyruvate: step 1/1.</text>
</comment>
<evidence type="ECO:0000256" key="11">
    <source>
        <dbReference type="PIRSR" id="PIRSR000102-1"/>
    </source>
</evidence>
<comment type="function">
    <text evidence="10">Catalyzes the conversion of lactate to pyruvate.</text>
</comment>
<feature type="domain" description="Lactate/malate dehydrogenase C-terminal" evidence="14">
    <location>
        <begin position="142"/>
        <end position="303"/>
    </location>
</feature>
<feature type="binding site" evidence="10">
    <location>
        <position position="11"/>
    </location>
    <ligand>
        <name>NAD(+)</name>
        <dbReference type="ChEBI" id="CHEBI:57540"/>
    </ligand>
</feature>
<feature type="binding site" evidence="12">
    <location>
        <position position="92"/>
    </location>
    <ligand>
        <name>NAD(+)</name>
        <dbReference type="ChEBI" id="CHEBI:57540"/>
    </ligand>
</feature>
<reference evidence="16" key="1">
    <citation type="submission" date="2014-11" db="EMBL/GenBank/DDBJ databases">
        <authorList>
            <person name="Wibberg D."/>
        </authorList>
    </citation>
    <scope>NUCLEOTIDE SEQUENCE [LARGE SCALE GENOMIC DNA]</scope>
    <source>
        <strain evidence="16">L3</strain>
    </source>
</reference>
<dbReference type="PIRSF" id="PIRSF000102">
    <property type="entry name" value="Lac_mal_DH"/>
    <property type="match status" value="1"/>
</dbReference>
<feature type="binding site" evidence="10 12">
    <location>
        <begin position="115"/>
        <end position="117"/>
    </location>
    <ligand>
        <name>NAD(+)</name>
        <dbReference type="ChEBI" id="CHEBI:57540"/>
    </ligand>
</feature>
<dbReference type="GO" id="GO:0005737">
    <property type="term" value="C:cytoplasm"/>
    <property type="evidence" value="ECO:0007669"/>
    <property type="project" value="UniProtKB-SubCell"/>
</dbReference>
<feature type="binding site" evidence="10">
    <location>
        <position position="85"/>
    </location>
    <ligand>
        <name>substrate</name>
    </ligand>
</feature>
<comment type="caution">
    <text evidence="10">Lacks conserved residue(s) required for the propagation of feature annotation.</text>
</comment>
<dbReference type="InterPro" id="IPR011304">
    <property type="entry name" value="L-lactate_DH"/>
</dbReference>
<evidence type="ECO:0000256" key="5">
    <source>
        <dbReference type="ARBA" id="ARBA00016495"/>
    </source>
</evidence>
<evidence type="ECO:0000256" key="7">
    <source>
        <dbReference type="ARBA" id="ARBA00023002"/>
    </source>
</evidence>
<dbReference type="FunFam" id="3.40.50.720:FF:000018">
    <property type="entry name" value="Malate dehydrogenase"/>
    <property type="match status" value="1"/>
</dbReference>
<dbReference type="Gene3D" id="3.90.110.10">
    <property type="entry name" value="Lactate dehydrogenase/glycoside hydrolase, family 4, C-terminal"/>
    <property type="match status" value="1"/>
</dbReference>
<keyword evidence="6 10" id="KW-0021">Allosteric enzyme</keyword>
<evidence type="ECO:0000259" key="13">
    <source>
        <dbReference type="Pfam" id="PF00056"/>
    </source>
</evidence>
<evidence type="ECO:0000259" key="14">
    <source>
        <dbReference type="Pfam" id="PF02866"/>
    </source>
</evidence>
<feature type="binding site" evidence="10">
    <location>
        <position position="150"/>
    </location>
    <ligand>
        <name>beta-D-fructose 1,6-bisphosphate</name>
        <dbReference type="ChEBI" id="CHEBI:32966"/>
        <note>allosteric activator</note>
    </ligand>
</feature>
<dbReference type="InterPro" id="IPR001236">
    <property type="entry name" value="Lactate/malate_DH_N"/>
</dbReference>
<dbReference type="InterPro" id="IPR018177">
    <property type="entry name" value="L-lactate_DH_AS"/>
</dbReference>
<dbReference type="Proteomes" id="UP000032809">
    <property type="component" value="Chromosome I"/>
</dbReference>
<feature type="binding site" evidence="10">
    <location>
        <position position="140"/>
    </location>
    <ligand>
        <name>NAD(+)</name>
        <dbReference type="ChEBI" id="CHEBI:57540"/>
    </ligand>
</feature>
<comment type="subcellular location">
    <subcellularLocation>
        <location evidence="10">Cytoplasm</location>
    </subcellularLocation>
</comment>
<dbReference type="STRING" id="1006576.DTL3_0053"/>
<feature type="binding site" evidence="10">
    <location>
        <begin position="76"/>
        <end position="77"/>
    </location>
    <ligand>
        <name>NAD(+)</name>
        <dbReference type="ChEBI" id="CHEBI:57540"/>
    </ligand>
</feature>
<evidence type="ECO:0000256" key="12">
    <source>
        <dbReference type="PIRSR" id="PIRSR000102-3"/>
    </source>
</evidence>
<dbReference type="RefSeq" id="WP_045087021.1">
    <property type="nucleotide sequence ID" value="NZ_LN824141.1"/>
</dbReference>
<evidence type="ECO:0000256" key="1">
    <source>
        <dbReference type="ARBA" id="ARBA00004843"/>
    </source>
</evidence>
<protein>
    <recommendedName>
        <fullName evidence="5 10">L-lactate dehydrogenase</fullName>
        <shortName evidence="10">L-LDH</shortName>
        <ecNumber evidence="4 10">1.1.1.27</ecNumber>
    </recommendedName>
</protein>
<dbReference type="InterPro" id="IPR022383">
    <property type="entry name" value="Lactate/malate_DH_C"/>
</dbReference>
<name>A0A0C7NN91_DEFTU</name>
<comment type="catalytic activity">
    <reaction evidence="9 10">
        <text>(S)-lactate + NAD(+) = pyruvate + NADH + H(+)</text>
        <dbReference type="Rhea" id="RHEA:23444"/>
        <dbReference type="ChEBI" id="CHEBI:15361"/>
        <dbReference type="ChEBI" id="CHEBI:15378"/>
        <dbReference type="ChEBI" id="CHEBI:16651"/>
        <dbReference type="ChEBI" id="CHEBI:57540"/>
        <dbReference type="ChEBI" id="CHEBI:57945"/>
        <dbReference type="EC" id="1.1.1.27"/>
    </reaction>
</comment>
<dbReference type="CDD" id="cd05292">
    <property type="entry name" value="LDH_2"/>
    <property type="match status" value="1"/>
</dbReference>
<evidence type="ECO:0000256" key="10">
    <source>
        <dbReference type="HAMAP-Rule" id="MF_00488"/>
    </source>
</evidence>
<feature type="binding site" evidence="10">
    <location>
        <begin position="117"/>
        <end position="120"/>
    </location>
    <ligand>
        <name>substrate</name>
    </ligand>
</feature>
<proteinExistence type="inferred from homology"/>
<dbReference type="GO" id="GO:0004459">
    <property type="term" value="F:L-lactate dehydrogenase (NAD+) activity"/>
    <property type="evidence" value="ECO:0007669"/>
    <property type="project" value="UniProtKB-UniRule"/>
</dbReference>
<dbReference type="Gene3D" id="3.40.50.720">
    <property type="entry name" value="NAD(P)-binding Rossmann-like Domain"/>
    <property type="match status" value="1"/>
</dbReference>
<comment type="activity regulation">
    <text evidence="10">Allosterically activated by fructose 1,6-bisphosphate (FBP).</text>
</comment>
<accession>A0A0C7NN91</accession>
<feature type="active site" description="Proton acceptor" evidence="10 11">
    <location>
        <position position="172"/>
    </location>
</feature>
<feature type="modified residue" description="Phosphotyrosine" evidence="10">
    <location>
        <position position="219"/>
    </location>
</feature>
<dbReference type="PRINTS" id="PR00086">
    <property type="entry name" value="LLDHDRGNASE"/>
</dbReference>
<evidence type="ECO:0000313" key="16">
    <source>
        <dbReference type="Proteomes" id="UP000032809"/>
    </source>
</evidence>
<dbReference type="UniPathway" id="UPA00554">
    <property type="reaction ID" value="UER00611"/>
</dbReference>
<evidence type="ECO:0000256" key="8">
    <source>
        <dbReference type="ARBA" id="ARBA00023027"/>
    </source>
</evidence>
<feature type="binding site" evidence="10">
    <location>
        <begin position="145"/>
        <end position="148"/>
    </location>
    <ligand>
        <name>substrate</name>
    </ligand>
</feature>
<organism evidence="15 16">
    <name type="scientific">Defluviitoga tunisiensis</name>
    <dbReference type="NCBI Taxonomy" id="1006576"/>
    <lineage>
        <taxon>Bacteria</taxon>
        <taxon>Thermotogati</taxon>
        <taxon>Thermotogota</taxon>
        <taxon>Thermotogae</taxon>
        <taxon>Petrotogales</taxon>
        <taxon>Petrotogaceae</taxon>
        <taxon>Defluviitoga</taxon>
    </lineage>
</organism>
<dbReference type="EC" id="1.1.1.27" evidence="4 10"/>
<keyword evidence="8 10" id="KW-0520">NAD</keyword>
<dbReference type="PATRIC" id="fig|1006576.9.peg.50"/>
<sequence length="305" mass="33365">MKISIIGIGRVGSSTAFAIVNKALVEELVLIDMNKNLAEGEALDLLHASSFHKRTVIRAGDYEDITGSNIIIITAGAAQKPGETRLDLVLKNAKIIQEISQNIKKYAPNSIVINITNPVDVMSYVAWKTTGFESNRVIGTGTILDTARLRALIGYNCGISPMSIHAYIIGEHGDSELAVWSSAMIGGVPITNFCEDCPFEQKCNLQLEEIFEEVKNSAYKIIEKKGATNYGIASATAALAEAIIKNEGRVFTPSVLVDNVYIGYPAIINKDGIERIVNISLNEEENEKFEVSKNIIKEYIEKINI</sequence>
<feature type="binding site" evidence="10 12">
    <location>
        <position position="32"/>
    </location>
    <ligand>
        <name>NAD(+)</name>
        <dbReference type="ChEBI" id="CHEBI:57540"/>
    </ligand>
</feature>
<dbReference type="GO" id="GO:0006096">
    <property type="term" value="P:glycolytic process"/>
    <property type="evidence" value="ECO:0007669"/>
    <property type="project" value="UniProtKB-UniRule"/>
</dbReference>
<keyword evidence="10" id="KW-0597">Phosphoprotein</keyword>
<comment type="subunit">
    <text evidence="3 10">Homotetramer.</text>
</comment>
<feature type="binding site" evidence="12">
    <location>
        <begin position="7"/>
        <end position="12"/>
    </location>
    <ligand>
        <name>NAD(+)</name>
        <dbReference type="ChEBI" id="CHEBI:57540"/>
    </ligand>
</feature>
<keyword evidence="16" id="KW-1185">Reference proteome</keyword>
<dbReference type="KEGG" id="dtn:DTL3_0053"/>
<dbReference type="Pfam" id="PF00056">
    <property type="entry name" value="Ldh_1_N"/>
    <property type="match status" value="1"/>
</dbReference>
<feature type="domain" description="Lactate/malate dehydrogenase N-terminal" evidence="13">
    <location>
        <begin position="1"/>
        <end position="139"/>
    </location>
</feature>
<keyword evidence="7 10" id="KW-0560">Oxidoreductase</keyword>